<comment type="caution">
    <text evidence="2">The sequence shown here is derived from an EMBL/GenBank/DDBJ whole genome shotgun (WGS) entry which is preliminary data.</text>
</comment>
<accession>A0ABD2YVA4</accession>
<evidence type="ECO:0000313" key="3">
    <source>
        <dbReference type="EMBL" id="KAL3515148.1"/>
    </source>
</evidence>
<dbReference type="PANTHER" id="PTHR33640">
    <property type="entry name" value="TRANSMEMBRANE PROTEIN"/>
    <property type="match status" value="1"/>
</dbReference>
<proteinExistence type="predicted"/>
<dbReference type="Proteomes" id="UP001630127">
    <property type="component" value="Unassembled WGS sequence"/>
</dbReference>
<keyword evidence="1" id="KW-0812">Transmembrane</keyword>
<dbReference type="PANTHER" id="PTHR33640:SF8">
    <property type="entry name" value="TRANSMEMBRANE PROTEIN"/>
    <property type="match status" value="1"/>
</dbReference>
<evidence type="ECO:0008006" key="5">
    <source>
        <dbReference type="Google" id="ProtNLM"/>
    </source>
</evidence>
<gene>
    <name evidence="3" type="ORF">ACH5RR_022050</name>
    <name evidence="2" type="ORF">ACH5RR_030264</name>
</gene>
<feature type="transmembrane region" description="Helical" evidence="1">
    <location>
        <begin position="28"/>
        <end position="47"/>
    </location>
</feature>
<name>A0ABD2YVA4_9GENT</name>
<dbReference type="EMBL" id="JBJUIK010000010">
    <property type="protein sequence ID" value="KAL3515148.1"/>
    <property type="molecule type" value="Genomic_DNA"/>
</dbReference>
<sequence>MDSFQIHNIKLEKANAKLRYRRLQKITAMFRLMEFCIFLIIISKFTTQLPSAFKLSGEYFRGFSVTSVSPRFVFILGNAIVIILFLKSGHLSTKDGVGDTTNNSCKDDLYDEYMKNCEKYRSVYKKESFTTEENQMKQSNTKSVNGIEVVKSDAYNCCSKERKVNMQRSQSENLKRAVKEEEEAAAGRELRRSVTAKCRGCVDNIEKTSAVRSFKEDEMSSEEFRRTVEAFIARQQRALREEE</sequence>
<dbReference type="EMBL" id="JBJUIK010000012">
    <property type="protein sequence ID" value="KAL3510863.1"/>
    <property type="molecule type" value="Genomic_DNA"/>
</dbReference>
<keyword evidence="1" id="KW-0472">Membrane</keyword>
<reference evidence="2 4" key="1">
    <citation type="submission" date="2024-11" db="EMBL/GenBank/DDBJ databases">
        <title>A near-complete genome assembly of Cinchona calisaya.</title>
        <authorList>
            <person name="Lian D.C."/>
            <person name="Zhao X.W."/>
            <person name="Wei L."/>
        </authorList>
    </citation>
    <scope>NUCLEOTIDE SEQUENCE [LARGE SCALE GENOMIC DNA]</scope>
    <source>
        <tissue evidence="2">Nenye</tissue>
    </source>
</reference>
<evidence type="ECO:0000256" key="1">
    <source>
        <dbReference type="SAM" id="Phobius"/>
    </source>
</evidence>
<keyword evidence="4" id="KW-1185">Reference proteome</keyword>
<protein>
    <recommendedName>
        <fullName evidence="5">DUF4408 domain-containing protein</fullName>
    </recommendedName>
</protein>
<evidence type="ECO:0000313" key="4">
    <source>
        <dbReference type="Proteomes" id="UP001630127"/>
    </source>
</evidence>
<dbReference type="AlphaFoldDB" id="A0ABD2YVA4"/>
<evidence type="ECO:0000313" key="2">
    <source>
        <dbReference type="EMBL" id="KAL3510863.1"/>
    </source>
</evidence>
<keyword evidence="1" id="KW-1133">Transmembrane helix</keyword>
<feature type="transmembrane region" description="Helical" evidence="1">
    <location>
        <begin position="67"/>
        <end position="86"/>
    </location>
</feature>
<organism evidence="2 4">
    <name type="scientific">Cinchona calisaya</name>
    <dbReference type="NCBI Taxonomy" id="153742"/>
    <lineage>
        <taxon>Eukaryota</taxon>
        <taxon>Viridiplantae</taxon>
        <taxon>Streptophyta</taxon>
        <taxon>Embryophyta</taxon>
        <taxon>Tracheophyta</taxon>
        <taxon>Spermatophyta</taxon>
        <taxon>Magnoliopsida</taxon>
        <taxon>eudicotyledons</taxon>
        <taxon>Gunneridae</taxon>
        <taxon>Pentapetalae</taxon>
        <taxon>asterids</taxon>
        <taxon>lamiids</taxon>
        <taxon>Gentianales</taxon>
        <taxon>Rubiaceae</taxon>
        <taxon>Cinchonoideae</taxon>
        <taxon>Cinchoneae</taxon>
        <taxon>Cinchona</taxon>
    </lineage>
</organism>